<keyword evidence="1" id="KW-0812">Transmembrane</keyword>
<dbReference type="InterPro" id="IPR009631">
    <property type="entry name" value="CGLD27-like"/>
</dbReference>
<dbReference type="Proteomes" id="UP000029738">
    <property type="component" value="Unassembled WGS sequence"/>
</dbReference>
<proteinExistence type="predicted"/>
<dbReference type="PANTHER" id="PTHR34214">
    <property type="match status" value="1"/>
</dbReference>
<evidence type="ECO:0000313" key="4">
    <source>
        <dbReference type="Proteomes" id="UP000029738"/>
    </source>
</evidence>
<accession>A0A0C1NC51</accession>
<evidence type="ECO:0000313" key="3">
    <source>
        <dbReference type="EMBL" id="KIE10251.1"/>
    </source>
</evidence>
<reference evidence="3" key="1">
    <citation type="journal article" date="2015" name="Genome Announc.">
        <title>Draft Genome Sequence of Tolypothrix boutellei Strain VB521301.</title>
        <authorList>
            <person name="Chandrababunaidu M.M."/>
            <person name="Singh D."/>
            <person name="Sen D."/>
            <person name="Bhan S."/>
            <person name="Das S."/>
            <person name="Gupta A."/>
            <person name="Adhikary S.P."/>
            <person name="Tripathy S."/>
        </authorList>
    </citation>
    <scope>NUCLEOTIDE SEQUENCE</scope>
    <source>
        <strain evidence="3">VB521301</strain>
    </source>
</reference>
<evidence type="ECO:0000313" key="2">
    <source>
        <dbReference type="EMBL" id="KAF3886201.1"/>
    </source>
</evidence>
<comment type="caution">
    <text evidence="3">The sequence shown here is derived from an EMBL/GenBank/DDBJ whole genome shotgun (WGS) entry which is preliminary data.</text>
</comment>
<evidence type="ECO:0000256" key="1">
    <source>
        <dbReference type="SAM" id="Phobius"/>
    </source>
</evidence>
<keyword evidence="4" id="KW-1185">Reference proteome</keyword>
<dbReference type="PANTHER" id="PTHR34214:SF3">
    <property type="entry name" value="PROTEIN CONSERVED IN THE GREEN LINEAGE AND DIATOMS 27, CHLOROPLASTIC"/>
    <property type="match status" value="1"/>
</dbReference>
<reference evidence="2" key="2">
    <citation type="submission" date="2019-11" db="EMBL/GenBank/DDBJ databases">
        <title>Improved Assembly of Tolypothrix boutellei genome.</title>
        <authorList>
            <person name="Sarangi A.N."/>
            <person name="Mukherjee M."/>
            <person name="Ghosh S."/>
            <person name="Singh D."/>
            <person name="Das A."/>
            <person name="Kant S."/>
            <person name="Prusty A."/>
            <person name="Tripathy S."/>
        </authorList>
    </citation>
    <scope>NUCLEOTIDE SEQUENCE</scope>
    <source>
        <strain evidence="2">VB521301</strain>
    </source>
</reference>
<dbReference type="STRING" id="1479485.DA73_0216795"/>
<keyword evidence="1" id="KW-1133">Transmembrane helix</keyword>
<feature type="transmembrane region" description="Helical" evidence="1">
    <location>
        <begin position="40"/>
        <end position="60"/>
    </location>
</feature>
<sequence>MIKSSVSNCPVPTEQQPLNEYEELKSSWLFRDCTLNWSEYITKIALIWVLSSIVAGPIAATSFAPHKHTAQFILSSAAGASVGVILVLVRLYLGWSYIRDRLMSPIIFYEESGWYDGQTWTKPQEIVTRDRLIVTYSIKPILQRLQISFAGLAVLFVAGTIVWHLV</sequence>
<feature type="transmembrane region" description="Helical" evidence="1">
    <location>
        <begin position="147"/>
        <end position="165"/>
    </location>
</feature>
<keyword evidence="1" id="KW-0472">Membrane</keyword>
<feature type="transmembrane region" description="Helical" evidence="1">
    <location>
        <begin position="72"/>
        <end position="93"/>
    </location>
</feature>
<organism evidence="3">
    <name type="scientific">Tolypothrix bouteillei VB521301</name>
    <dbReference type="NCBI Taxonomy" id="1479485"/>
    <lineage>
        <taxon>Bacteria</taxon>
        <taxon>Bacillati</taxon>
        <taxon>Cyanobacteriota</taxon>
        <taxon>Cyanophyceae</taxon>
        <taxon>Nostocales</taxon>
        <taxon>Tolypothrichaceae</taxon>
        <taxon>Tolypothrix</taxon>
    </lineage>
</organism>
<dbReference type="Pfam" id="PF06799">
    <property type="entry name" value="CGLD27-like"/>
    <property type="match status" value="1"/>
</dbReference>
<protein>
    <submittedName>
        <fullName evidence="2">CGLD27 family protein</fullName>
    </submittedName>
</protein>
<dbReference type="AlphaFoldDB" id="A0A0C1NC51"/>
<name>A0A0C1NC51_9CYAN</name>
<dbReference type="EMBL" id="JHEG04000001">
    <property type="protein sequence ID" value="KAF3886201.1"/>
    <property type="molecule type" value="Genomic_DNA"/>
</dbReference>
<dbReference type="RefSeq" id="WP_038078812.1">
    <property type="nucleotide sequence ID" value="NZ_JHEG04000001.1"/>
</dbReference>
<gene>
    <name evidence="3" type="ORF">DA73_0216795</name>
    <name evidence="2" type="ORF">DA73_0400012500</name>
</gene>
<dbReference type="OrthoDB" id="462081at2"/>
<dbReference type="EMBL" id="JHEG02000048">
    <property type="protein sequence ID" value="KIE10251.1"/>
    <property type="molecule type" value="Genomic_DNA"/>
</dbReference>